<dbReference type="InterPro" id="IPR049191">
    <property type="entry name" value="SutA_RBD"/>
</dbReference>
<dbReference type="eggNOG" id="ENOG503302A">
    <property type="taxonomic scope" value="Bacteria"/>
</dbReference>
<gene>
    <name evidence="3" type="ordered locus">Sde_3128</name>
</gene>
<evidence type="ECO:0000313" key="4">
    <source>
        <dbReference type="Proteomes" id="UP000001947"/>
    </source>
</evidence>
<dbReference type="HOGENOM" id="CLU_2230771_0_0_6"/>
<dbReference type="Proteomes" id="UP000001947">
    <property type="component" value="Chromosome"/>
</dbReference>
<protein>
    <recommendedName>
        <fullName evidence="2">Transcriptional regulator SutA RNAP-binding domain-containing protein</fullName>
    </recommendedName>
</protein>
<sequence length="113" mass="12678">MATSTHRFTMKPTKTKAEVRAELDAEIARYLSSGGAVNNIPTGTSGQLDNRNLFAQATQFEPKQTRTPLSEVVKELDARKSSKTSRAGKLSRRPTKKLITDDFGEPIRWVWQE</sequence>
<evidence type="ECO:0000256" key="1">
    <source>
        <dbReference type="SAM" id="MobiDB-lite"/>
    </source>
</evidence>
<dbReference type="KEGG" id="sde:Sde_3128"/>
<dbReference type="Pfam" id="PF20661">
    <property type="entry name" value="SutA-RBD"/>
    <property type="match status" value="1"/>
</dbReference>
<feature type="domain" description="Transcriptional regulator SutA RNAP-binding" evidence="2">
    <location>
        <begin position="14"/>
        <end position="47"/>
    </location>
</feature>
<dbReference type="EMBL" id="CP000282">
    <property type="protein sequence ID" value="ABD82385.1"/>
    <property type="molecule type" value="Genomic_DNA"/>
</dbReference>
<evidence type="ECO:0000313" key="3">
    <source>
        <dbReference type="EMBL" id="ABD82385.1"/>
    </source>
</evidence>
<proteinExistence type="predicted"/>
<organism evidence="3 4">
    <name type="scientific">Saccharophagus degradans (strain 2-40 / ATCC 43961 / DSM 17024)</name>
    <dbReference type="NCBI Taxonomy" id="203122"/>
    <lineage>
        <taxon>Bacteria</taxon>
        <taxon>Pseudomonadati</taxon>
        <taxon>Pseudomonadota</taxon>
        <taxon>Gammaproteobacteria</taxon>
        <taxon>Cellvibrionales</taxon>
        <taxon>Cellvibrionaceae</taxon>
        <taxon>Saccharophagus</taxon>
    </lineage>
</organism>
<dbReference type="AlphaFoldDB" id="Q21FZ4"/>
<keyword evidence="4" id="KW-1185">Reference proteome</keyword>
<reference evidence="3 4" key="1">
    <citation type="journal article" date="2008" name="PLoS Genet.">
        <title>Complete genome sequence of the complex carbohydrate-degrading marine bacterium, Saccharophagus degradans strain 2-40 T.</title>
        <authorList>
            <person name="Weiner R.M."/>
            <person name="Taylor L.E.II."/>
            <person name="Henrissat B."/>
            <person name="Hauser L."/>
            <person name="Land M."/>
            <person name="Coutinho P.M."/>
            <person name="Rancurel C."/>
            <person name="Saunders E.H."/>
            <person name="Longmire A.G."/>
            <person name="Zhang H."/>
            <person name="Bayer E.A."/>
            <person name="Gilbert H.J."/>
            <person name="Larimer F."/>
            <person name="Zhulin I.B."/>
            <person name="Ekborg N.A."/>
            <person name="Lamed R."/>
            <person name="Richardson P.M."/>
            <person name="Borovok I."/>
            <person name="Hutcheson S."/>
        </authorList>
    </citation>
    <scope>NUCLEOTIDE SEQUENCE [LARGE SCALE GENOMIC DNA]</scope>
    <source>
        <strain evidence="4">2-40 / ATCC 43961 / DSM 17024</strain>
    </source>
</reference>
<name>Q21FZ4_SACD2</name>
<accession>Q21FZ4</accession>
<evidence type="ECO:0000259" key="2">
    <source>
        <dbReference type="Pfam" id="PF20661"/>
    </source>
</evidence>
<feature type="region of interest" description="Disordered" evidence="1">
    <location>
        <begin position="74"/>
        <end position="95"/>
    </location>
</feature>